<dbReference type="InterPro" id="IPR039373">
    <property type="entry name" value="Peptidase_M28B"/>
</dbReference>
<dbReference type="SUPFAM" id="SSF52025">
    <property type="entry name" value="PA domain"/>
    <property type="match status" value="1"/>
</dbReference>
<evidence type="ECO:0000313" key="1">
    <source>
        <dbReference type="EMBL" id="OQR68662.1"/>
    </source>
</evidence>
<dbReference type="InterPro" id="IPR046450">
    <property type="entry name" value="PA_dom_sf"/>
</dbReference>
<dbReference type="GO" id="GO:0004180">
    <property type="term" value="F:carboxypeptidase activity"/>
    <property type="evidence" value="ECO:0007669"/>
    <property type="project" value="TreeGrafter"/>
</dbReference>
<dbReference type="PANTHER" id="PTHR10404:SF46">
    <property type="entry name" value="VACUOLAR PROTEIN SORTING-ASSOCIATED PROTEIN 70"/>
    <property type="match status" value="1"/>
</dbReference>
<dbReference type="InParanoid" id="A0A1V9X5W2"/>
<keyword evidence="2" id="KW-1185">Reference proteome</keyword>
<evidence type="ECO:0000313" key="2">
    <source>
        <dbReference type="Proteomes" id="UP000192247"/>
    </source>
</evidence>
<dbReference type="Gene3D" id="3.50.30.30">
    <property type="match status" value="1"/>
</dbReference>
<dbReference type="EMBL" id="MNPL01023746">
    <property type="protein sequence ID" value="OQR68662.1"/>
    <property type="molecule type" value="Genomic_DNA"/>
</dbReference>
<feature type="non-terminal residue" evidence="1">
    <location>
        <position position="259"/>
    </location>
</feature>
<dbReference type="Gene3D" id="3.40.630.10">
    <property type="entry name" value="Zn peptidases"/>
    <property type="match status" value="1"/>
</dbReference>
<dbReference type="OrthoDB" id="6479533at2759"/>
<dbReference type="PANTHER" id="PTHR10404">
    <property type="entry name" value="N-ACETYLATED-ALPHA-LINKED ACIDIC DIPEPTIDASE"/>
    <property type="match status" value="1"/>
</dbReference>
<name>A0A1V9X5W2_9ACAR</name>
<comment type="caution">
    <text evidence="1">The sequence shown here is derived from an EMBL/GenBank/DDBJ whole genome shotgun (WGS) entry which is preliminary data.</text>
</comment>
<dbReference type="Proteomes" id="UP000192247">
    <property type="component" value="Unassembled WGS sequence"/>
</dbReference>
<organism evidence="1 2">
    <name type="scientific">Tropilaelaps mercedesae</name>
    <dbReference type="NCBI Taxonomy" id="418985"/>
    <lineage>
        <taxon>Eukaryota</taxon>
        <taxon>Metazoa</taxon>
        <taxon>Ecdysozoa</taxon>
        <taxon>Arthropoda</taxon>
        <taxon>Chelicerata</taxon>
        <taxon>Arachnida</taxon>
        <taxon>Acari</taxon>
        <taxon>Parasitiformes</taxon>
        <taxon>Mesostigmata</taxon>
        <taxon>Gamasina</taxon>
        <taxon>Dermanyssoidea</taxon>
        <taxon>Laelapidae</taxon>
        <taxon>Tropilaelaps</taxon>
    </lineage>
</organism>
<reference evidence="1 2" key="1">
    <citation type="journal article" date="2017" name="Gigascience">
        <title>Draft genome of the honey bee ectoparasitic mite, Tropilaelaps mercedesae, is shaped by the parasitic life history.</title>
        <authorList>
            <person name="Dong X."/>
            <person name="Armstrong S.D."/>
            <person name="Xia D."/>
            <person name="Makepeace B.L."/>
            <person name="Darby A.C."/>
            <person name="Kadowaki T."/>
        </authorList>
    </citation>
    <scope>NUCLEOTIDE SEQUENCE [LARGE SCALE GENOMIC DNA]</scope>
    <source>
        <strain evidence="1">Wuxi-XJTLU</strain>
    </source>
</reference>
<gene>
    <name evidence="1" type="ORF">BIW11_12766</name>
</gene>
<protein>
    <submittedName>
        <fullName evidence="1">N-acetylated-alpha-linked acidic dipeptidase protein-like</fullName>
    </submittedName>
</protein>
<accession>A0A1V9X5W2</accession>
<dbReference type="AlphaFoldDB" id="A0A1V9X5W2"/>
<sequence>MTPGQVRTMTREFHVGGSDKGTALARKVRATWRELELQALRIEEFRPLLSYPDMERGNEVRLTKGSRVLFQLTPTARDSQLETQPYIAYSSPGKVRGKPVYTHFGQPEDFDALKSKGVTLNGTIAIMRYGKGDLLAKIKRAEDNGIKGVLIYGDPLDSEWESVDPLESGGPPVPWDAVQRSSLKSFPGDPATPFLPASRDMHRLPRADVQLPAIPIQPISAGDAQHLLRDMGGPIAPVEWQGRLNITFAIGPGYKDAAE</sequence>
<proteinExistence type="predicted"/>
<dbReference type="STRING" id="418985.A0A1V9X5W2"/>